<feature type="compositionally biased region" description="Low complexity" evidence="2">
    <location>
        <begin position="316"/>
        <end position="332"/>
    </location>
</feature>
<evidence type="ECO:0000256" key="2">
    <source>
        <dbReference type="SAM" id="MobiDB-lite"/>
    </source>
</evidence>
<comment type="caution">
    <text evidence="3">The sequence shown here is derived from an EMBL/GenBank/DDBJ whole genome shotgun (WGS) entry which is preliminary data.</text>
</comment>
<evidence type="ECO:0000313" key="3">
    <source>
        <dbReference type="EMBL" id="KAA6403890.1"/>
    </source>
</evidence>
<proteinExistence type="predicted"/>
<dbReference type="Proteomes" id="UP000324800">
    <property type="component" value="Unassembled WGS sequence"/>
</dbReference>
<evidence type="ECO:0000256" key="1">
    <source>
        <dbReference type="SAM" id="Coils"/>
    </source>
</evidence>
<sequence>MITKVDIDRIIQKAEGDMMLSSDKHYHNSPYKKALASGQQQPKQRINDEDDYYQQHHYSPVYTPEEQKRLADLEQGWDCSAPPLGKPTMRPYNAFIDPNCTYMENKQVQIDVKRSMGDDLDPLTLKILKMRNKLKQQRIQLLQEEFPGESLPLSNTKRILNIDERERLSQRRPISQRRKSSLEGRSKRQSSPDGSRVRSVSPVARRLNSLHIALLARGNLPNSLSRQQQERERKEKIQKRSQTSQLPERDRNRNSGRRSQSPVLSSGRRIQTADDDNITNTKRRKRDIEESFLPPLQDQKQSRRGQRDKLLYTPLPKNKQSPSQNQSNNKSNFIGPDGIVGVFSDENTMNDIDTNPPNIKDLITIIRNKLDYQKKEGQDNKQQQLDDIDIINSNDFIVAYWIASRKLAALWNVLNIPLKEQQLQQFVIIHPKSPINESSSYQSNEIVKKFSDEDQKPTIEKYQNIHNEIDQLQELFDIRQELAFLINVRNSLLLQFFRRAGKFGQSIPEQLLSQRSDGDNEKETNLKSSIEKLIEQINSYTQQVRSGLQEWRSLRPWHNGILLLTQRDEEAQLEQEDNLFQSRLLELCDVFKIQ</sequence>
<gene>
    <name evidence="3" type="ORF">EZS28_000577</name>
</gene>
<feature type="region of interest" description="Disordered" evidence="2">
    <location>
        <begin position="162"/>
        <end position="202"/>
    </location>
</feature>
<dbReference type="EMBL" id="SNRW01000049">
    <property type="protein sequence ID" value="KAA6403890.1"/>
    <property type="molecule type" value="Genomic_DNA"/>
</dbReference>
<keyword evidence="1" id="KW-0175">Coiled coil</keyword>
<accession>A0A5J4X9W0</accession>
<evidence type="ECO:0000313" key="4">
    <source>
        <dbReference type="Proteomes" id="UP000324800"/>
    </source>
</evidence>
<name>A0A5J4X9W0_9EUKA</name>
<protein>
    <submittedName>
        <fullName evidence="3">Uncharacterized protein</fullName>
    </submittedName>
</protein>
<reference evidence="3 4" key="1">
    <citation type="submission" date="2019-03" db="EMBL/GenBank/DDBJ databases">
        <title>Single cell metagenomics reveals metabolic interactions within the superorganism composed of flagellate Streblomastix strix and complex community of Bacteroidetes bacteria on its surface.</title>
        <authorList>
            <person name="Treitli S.C."/>
            <person name="Kolisko M."/>
            <person name="Husnik F."/>
            <person name="Keeling P."/>
            <person name="Hampl V."/>
        </authorList>
    </citation>
    <scope>NUCLEOTIDE SEQUENCE [LARGE SCALE GENOMIC DNA]</scope>
    <source>
        <strain evidence="3">ST1C</strain>
    </source>
</reference>
<feature type="region of interest" description="Disordered" evidence="2">
    <location>
        <begin position="221"/>
        <end position="337"/>
    </location>
</feature>
<organism evidence="3 4">
    <name type="scientific">Streblomastix strix</name>
    <dbReference type="NCBI Taxonomy" id="222440"/>
    <lineage>
        <taxon>Eukaryota</taxon>
        <taxon>Metamonada</taxon>
        <taxon>Preaxostyla</taxon>
        <taxon>Oxymonadida</taxon>
        <taxon>Streblomastigidae</taxon>
        <taxon>Streblomastix</taxon>
    </lineage>
</organism>
<dbReference type="AlphaFoldDB" id="A0A5J4X9W0"/>
<feature type="coiled-coil region" evidence="1">
    <location>
        <begin position="523"/>
        <end position="550"/>
    </location>
</feature>